<organism evidence="1 2">
    <name type="scientific">Talaromyces stipitatus (strain ATCC 10500 / CBS 375.48 / QM 6759 / NRRL 1006)</name>
    <name type="common">Penicillium stipitatum</name>
    <dbReference type="NCBI Taxonomy" id="441959"/>
    <lineage>
        <taxon>Eukaryota</taxon>
        <taxon>Fungi</taxon>
        <taxon>Dikarya</taxon>
        <taxon>Ascomycota</taxon>
        <taxon>Pezizomycotina</taxon>
        <taxon>Eurotiomycetes</taxon>
        <taxon>Eurotiomycetidae</taxon>
        <taxon>Eurotiales</taxon>
        <taxon>Trichocomaceae</taxon>
        <taxon>Talaromyces</taxon>
        <taxon>Talaromyces sect. Talaromyces</taxon>
    </lineage>
</organism>
<dbReference type="PhylomeDB" id="B8MB51"/>
<dbReference type="InParanoid" id="B8MB51"/>
<dbReference type="GeneID" id="8100250"/>
<dbReference type="RefSeq" id="XP_002482744.1">
    <property type="nucleotide sequence ID" value="XM_002482699.1"/>
</dbReference>
<dbReference type="HOGENOM" id="CLU_1714531_0_0_1"/>
<evidence type="ECO:0000313" key="2">
    <source>
        <dbReference type="Proteomes" id="UP000001745"/>
    </source>
</evidence>
<proteinExistence type="predicted"/>
<protein>
    <submittedName>
        <fullName evidence="1">Uncharacterized protein</fullName>
    </submittedName>
</protein>
<evidence type="ECO:0000313" key="1">
    <source>
        <dbReference type="EMBL" id="EED18752.1"/>
    </source>
</evidence>
<name>B8MB51_TALSN</name>
<dbReference type="VEuPathDB" id="FungiDB:TSTA_124710"/>
<dbReference type="STRING" id="441959.B8MB51"/>
<sequence length="153" mass="17510">MKPRFLTYMVKYNKAVARKDLEVLSRFVSWYASLPDYPNSTEAFEGIARQCMEMIVYAQNEILQVRMRQLSLLKEQHGLFMSSIHNQGLEGLSLAVGQSSTYEYDYSQVGWGYATRYGAEAATQFQPALAMNPVRPGDTVEMTRLDAMWTKVE</sequence>
<gene>
    <name evidence="1" type="ORF">TSTA_124710</name>
</gene>
<dbReference type="AlphaFoldDB" id="B8MB51"/>
<accession>B8MB51</accession>
<dbReference type="Proteomes" id="UP000001745">
    <property type="component" value="Unassembled WGS sequence"/>
</dbReference>
<reference evidence="2" key="1">
    <citation type="journal article" date="2015" name="Genome Announc.">
        <title>Genome sequence of the AIDS-associated pathogen Penicillium marneffei (ATCC18224) and its near taxonomic relative Talaromyces stipitatus (ATCC10500).</title>
        <authorList>
            <person name="Nierman W.C."/>
            <person name="Fedorova-Abrams N.D."/>
            <person name="Andrianopoulos A."/>
        </authorList>
    </citation>
    <scope>NUCLEOTIDE SEQUENCE [LARGE SCALE GENOMIC DNA]</scope>
    <source>
        <strain evidence="2">ATCC 10500 / CBS 375.48 / QM 6759 / NRRL 1006</strain>
    </source>
</reference>
<keyword evidence="2" id="KW-1185">Reference proteome</keyword>
<dbReference type="EMBL" id="EQ962655">
    <property type="protein sequence ID" value="EED18752.1"/>
    <property type="molecule type" value="Genomic_DNA"/>
</dbReference>